<dbReference type="Proteomes" id="UP000189661">
    <property type="component" value="Chromosome"/>
</dbReference>
<evidence type="ECO:0000313" key="2">
    <source>
        <dbReference type="Proteomes" id="UP000189661"/>
    </source>
</evidence>
<protein>
    <submittedName>
        <fullName evidence="1">Uncharacterized protein</fullName>
    </submittedName>
</protein>
<proteinExistence type="predicted"/>
<dbReference type="EMBL" id="CP019401">
    <property type="protein sequence ID" value="AQU79758.1"/>
    <property type="molecule type" value="Genomic_DNA"/>
</dbReference>
<evidence type="ECO:0000313" key="1">
    <source>
        <dbReference type="EMBL" id="AQU79758.1"/>
    </source>
</evidence>
<accession>A0ABM6IT51</accession>
<dbReference type="RefSeq" id="WP_071154179.1">
    <property type="nucleotide sequence ID" value="NZ_CP019401.1"/>
</dbReference>
<keyword evidence="2" id="KW-1185">Reference proteome</keyword>
<gene>
    <name evidence="1" type="ORF">AJGP001_10985</name>
</gene>
<organism evidence="1 2">
    <name type="scientific">Planococcus faecalis</name>
    <dbReference type="NCBI Taxonomy" id="1598147"/>
    <lineage>
        <taxon>Bacteria</taxon>
        <taxon>Bacillati</taxon>
        <taxon>Bacillota</taxon>
        <taxon>Bacilli</taxon>
        <taxon>Bacillales</taxon>
        <taxon>Caryophanaceae</taxon>
        <taxon>Planococcus</taxon>
    </lineage>
</organism>
<reference evidence="1 2" key="1">
    <citation type="submission" date="2017-01" db="EMBL/GenBank/DDBJ databases">
        <title>Planococcus faecalis genome complete sequence.</title>
        <authorList>
            <person name="Lee P.C."/>
        </authorList>
    </citation>
    <scope>NUCLEOTIDE SEQUENCE [LARGE SCALE GENOMIC DNA]</scope>
    <source>
        <strain evidence="1 2">AJ003</strain>
    </source>
</reference>
<sequence>MRKVEDLQEYRDTQNLKERMKRLPAVYQSILAGNIVDEVCWRGPVTREFLEAELDSFEGAEKEWLVKQKQV</sequence>
<name>A0ABM6IT51_9BACL</name>